<dbReference type="GO" id="GO:0097542">
    <property type="term" value="C:ciliary tip"/>
    <property type="evidence" value="ECO:0007669"/>
    <property type="project" value="TreeGrafter"/>
</dbReference>
<keyword evidence="3" id="KW-1185">Reference proteome</keyword>
<dbReference type="OrthoDB" id="269804at2759"/>
<dbReference type="PANTHER" id="PTHR46518">
    <property type="entry name" value="COILED-COIL DOMAIN-CONTAINING PROTEIN 151"/>
    <property type="match status" value="1"/>
</dbReference>
<accession>A0A2J7PJ25</accession>
<feature type="coiled-coil region" evidence="1">
    <location>
        <begin position="37"/>
        <end position="64"/>
    </location>
</feature>
<name>A0A2J7PJ25_9NEOP</name>
<organism evidence="2 3">
    <name type="scientific">Cryptotermes secundus</name>
    <dbReference type="NCBI Taxonomy" id="105785"/>
    <lineage>
        <taxon>Eukaryota</taxon>
        <taxon>Metazoa</taxon>
        <taxon>Ecdysozoa</taxon>
        <taxon>Arthropoda</taxon>
        <taxon>Hexapoda</taxon>
        <taxon>Insecta</taxon>
        <taxon>Pterygota</taxon>
        <taxon>Neoptera</taxon>
        <taxon>Polyneoptera</taxon>
        <taxon>Dictyoptera</taxon>
        <taxon>Blattodea</taxon>
        <taxon>Blattoidea</taxon>
        <taxon>Termitoidae</taxon>
        <taxon>Kalotermitidae</taxon>
        <taxon>Cryptotermitinae</taxon>
        <taxon>Cryptotermes</taxon>
    </lineage>
</organism>
<evidence type="ECO:0000313" key="2">
    <source>
        <dbReference type="EMBL" id="PNF16324.1"/>
    </source>
</evidence>
<dbReference type="AlphaFoldDB" id="A0A2J7PJ25"/>
<evidence type="ECO:0008006" key="4">
    <source>
        <dbReference type="Google" id="ProtNLM"/>
    </source>
</evidence>
<dbReference type="GO" id="GO:0036158">
    <property type="term" value="P:outer dynein arm assembly"/>
    <property type="evidence" value="ECO:0007669"/>
    <property type="project" value="InterPro"/>
</dbReference>
<dbReference type="InterPro" id="IPR033192">
    <property type="entry name" value="ODAD3"/>
</dbReference>
<dbReference type="GO" id="GO:0003341">
    <property type="term" value="P:cilium movement"/>
    <property type="evidence" value="ECO:0007669"/>
    <property type="project" value="InterPro"/>
</dbReference>
<gene>
    <name evidence="2" type="ORF">B7P43_G10836</name>
</gene>
<reference evidence="2 3" key="1">
    <citation type="submission" date="2017-12" db="EMBL/GenBank/DDBJ databases">
        <title>Hemimetabolous genomes reveal molecular basis of termite eusociality.</title>
        <authorList>
            <person name="Harrison M.C."/>
            <person name="Jongepier E."/>
            <person name="Robertson H.M."/>
            <person name="Arning N."/>
            <person name="Bitard-Feildel T."/>
            <person name="Chao H."/>
            <person name="Childers C.P."/>
            <person name="Dinh H."/>
            <person name="Doddapaneni H."/>
            <person name="Dugan S."/>
            <person name="Gowin J."/>
            <person name="Greiner C."/>
            <person name="Han Y."/>
            <person name="Hu H."/>
            <person name="Hughes D.S.T."/>
            <person name="Huylmans A.-K."/>
            <person name="Kemena C."/>
            <person name="Kremer L.P.M."/>
            <person name="Lee S.L."/>
            <person name="Lopez-Ezquerra A."/>
            <person name="Mallet L."/>
            <person name="Monroy-Kuhn J.M."/>
            <person name="Moser A."/>
            <person name="Murali S.C."/>
            <person name="Muzny D.M."/>
            <person name="Otani S."/>
            <person name="Piulachs M.-D."/>
            <person name="Poelchau M."/>
            <person name="Qu J."/>
            <person name="Schaub F."/>
            <person name="Wada-Katsumata A."/>
            <person name="Worley K.C."/>
            <person name="Xie Q."/>
            <person name="Ylla G."/>
            <person name="Poulsen M."/>
            <person name="Gibbs R.A."/>
            <person name="Schal C."/>
            <person name="Richards S."/>
            <person name="Belles X."/>
            <person name="Korb J."/>
            <person name="Bornberg-Bauer E."/>
        </authorList>
    </citation>
    <scope>NUCLEOTIDE SEQUENCE [LARGE SCALE GENOMIC DNA]</scope>
    <source>
        <tissue evidence="2">Whole body</tissue>
    </source>
</reference>
<dbReference type="PANTHER" id="PTHR46518:SF1">
    <property type="entry name" value="OUTER DYNEIN ARM-DOCKING COMPLEX SUBUNIT 3"/>
    <property type="match status" value="1"/>
</dbReference>
<evidence type="ECO:0000313" key="3">
    <source>
        <dbReference type="Proteomes" id="UP000235965"/>
    </source>
</evidence>
<dbReference type="EMBL" id="NEVH01024952">
    <property type="protein sequence ID" value="PNF16324.1"/>
    <property type="molecule type" value="Genomic_DNA"/>
</dbReference>
<proteinExistence type="predicted"/>
<dbReference type="InParanoid" id="A0A2J7PJ25"/>
<feature type="coiled-coil region" evidence="1">
    <location>
        <begin position="333"/>
        <end position="406"/>
    </location>
</feature>
<sequence>MSQTNSINDKKLADINKEIFEFKKKIQLSEGRRKAHYEELDGEKKRNKDRVKQLKKEIEDLHVQLSSTGQHTDSILRASKELGALRNKTSDEVTVILDCKASDLKKKLDWLHHESDKCEKKLKLLADEYHTLLNRKAMRQEKQHAQAVKSVEICSLENQIHRVEMNLMEAEHVRKKYQIIQGSLLDDSVAFESSLVKIEEAIRKQESEIRHLKAVYGEALGLRDATKGTLVRQELSAVNMAKVREKEVQDLRFQVDEQRIELEHLERRIFPIGRALVHQDSACSLEGVPSAADDSTLKMTTQLEQAFEKLKAVTGETDVEDVFKRFVSQKETLSRLSYLRNITEEEKQELQKQKDFMVTELEAFKFAEVKDNEQNADEREKLKLQIQEEEDRKQRLDMEVHKVMEQLCVISSVLRSFCTKLQGVSGIAPPPESEDITETLSSQIKCVMDRIGQGDEYDRRVEQVQEKFEGLTLPVKVTPEVLDSKLPATLVATETEDEDEVPTRGFLKRQAQIIVDAKSRHKQFPMAARAKKTLTLK</sequence>
<dbReference type="STRING" id="105785.A0A2J7PJ25"/>
<dbReference type="Proteomes" id="UP000235965">
    <property type="component" value="Unassembled WGS sequence"/>
</dbReference>
<protein>
    <recommendedName>
        <fullName evidence="4">Coiled-coil domain-containing protein 151</fullName>
    </recommendedName>
</protein>
<dbReference type="FunCoup" id="A0A2J7PJ25">
    <property type="interactions" value="36"/>
</dbReference>
<evidence type="ECO:0000256" key="1">
    <source>
        <dbReference type="SAM" id="Coils"/>
    </source>
</evidence>
<comment type="caution">
    <text evidence="2">The sequence shown here is derived from an EMBL/GenBank/DDBJ whole genome shotgun (WGS) entry which is preliminary data.</text>
</comment>
<keyword evidence="1" id="KW-0175">Coiled coil</keyword>
<dbReference type="GO" id="GO:0036064">
    <property type="term" value="C:ciliary basal body"/>
    <property type="evidence" value="ECO:0007669"/>
    <property type="project" value="TreeGrafter"/>
</dbReference>
<dbReference type="GO" id="GO:0035253">
    <property type="term" value="C:ciliary rootlet"/>
    <property type="evidence" value="ECO:0007669"/>
    <property type="project" value="TreeGrafter"/>
</dbReference>